<dbReference type="Pfam" id="PF24740">
    <property type="entry name" value="DUF7691"/>
    <property type="match status" value="1"/>
</dbReference>
<keyword evidence="3" id="KW-1185">Reference proteome</keyword>
<sequence length="200" mass="22662">MSYSLSIYVVELDRVKGAIGSRDDKLRRMIGGRFKAQLTHDDDWFADEIAAGAPTRYEAVRAVVDGGPFDPAYGFQYGYAYQTICQFYGRFVDNRYFSAFRGRWLDHIDDGLATLGIKAVSVRAFMYHSLPPSLPQPDELPGYGEWTPEQCAEALVQWESTTPPQREEVDHEVLAAIESCVEWIREAQARPGWGIAGFFY</sequence>
<accession>A0A7X6L8R9</accession>
<dbReference type="AlphaFoldDB" id="A0A7X6L8R9"/>
<reference evidence="2 3" key="1">
    <citation type="submission" date="2020-04" db="EMBL/GenBank/DDBJ databases">
        <title>MicrobeNet Type strains.</title>
        <authorList>
            <person name="Nicholson A.C."/>
        </authorList>
    </citation>
    <scope>NUCLEOTIDE SEQUENCE [LARGE SCALE GENOMIC DNA]</scope>
    <source>
        <strain evidence="2 3">DSM 44956</strain>
    </source>
</reference>
<dbReference type="InterPro" id="IPR056108">
    <property type="entry name" value="DUF7691"/>
</dbReference>
<evidence type="ECO:0000259" key="1">
    <source>
        <dbReference type="Pfam" id="PF24740"/>
    </source>
</evidence>
<name>A0A7X6L8R9_9NOCA</name>
<feature type="domain" description="DUF7691" evidence="1">
    <location>
        <begin position="1"/>
        <end position="200"/>
    </location>
</feature>
<evidence type="ECO:0000313" key="2">
    <source>
        <dbReference type="EMBL" id="NKY29847.1"/>
    </source>
</evidence>
<protein>
    <recommendedName>
        <fullName evidence="1">DUF7691 domain-containing protein</fullName>
    </recommendedName>
</protein>
<organism evidence="2 3">
    <name type="scientific">Nocardia gamkensis</name>
    <dbReference type="NCBI Taxonomy" id="352869"/>
    <lineage>
        <taxon>Bacteria</taxon>
        <taxon>Bacillati</taxon>
        <taxon>Actinomycetota</taxon>
        <taxon>Actinomycetes</taxon>
        <taxon>Mycobacteriales</taxon>
        <taxon>Nocardiaceae</taxon>
        <taxon>Nocardia</taxon>
    </lineage>
</organism>
<dbReference type="RefSeq" id="WP_040867476.1">
    <property type="nucleotide sequence ID" value="NZ_JAAXOS010000014.1"/>
</dbReference>
<proteinExistence type="predicted"/>
<evidence type="ECO:0000313" key="3">
    <source>
        <dbReference type="Proteomes" id="UP000540698"/>
    </source>
</evidence>
<comment type="caution">
    <text evidence="2">The sequence shown here is derived from an EMBL/GenBank/DDBJ whole genome shotgun (WGS) entry which is preliminary data.</text>
</comment>
<gene>
    <name evidence="2" type="ORF">HGB38_27090</name>
</gene>
<dbReference type="EMBL" id="JAAXOS010000014">
    <property type="protein sequence ID" value="NKY29847.1"/>
    <property type="molecule type" value="Genomic_DNA"/>
</dbReference>
<dbReference type="Proteomes" id="UP000540698">
    <property type="component" value="Unassembled WGS sequence"/>
</dbReference>